<feature type="transmembrane region" description="Helical" evidence="1">
    <location>
        <begin position="95"/>
        <end position="114"/>
    </location>
</feature>
<dbReference type="EMBL" id="AP012204">
    <property type="protein sequence ID" value="BAK37362.1"/>
    <property type="molecule type" value="Genomic_DNA"/>
</dbReference>
<feature type="transmembrane region" description="Helical" evidence="1">
    <location>
        <begin position="56"/>
        <end position="74"/>
    </location>
</feature>
<proteinExistence type="predicted"/>
<dbReference type="HOGENOM" id="CLU_1282003_0_0_11"/>
<keyword evidence="1" id="KW-0472">Membrane</keyword>
<keyword evidence="1" id="KW-1133">Transmembrane helix</keyword>
<dbReference type="Proteomes" id="UP000007947">
    <property type="component" value="Chromosome"/>
</dbReference>
<keyword evidence="3" id="KW-1185">Reference proteome</keyword>
<evidence type="ECO:0000313" key="2">
    <source>
        <dbReference type="EMBL" id="BAK37362.1"/>
    </source>
</evidence>
<dbReference type="KEGG" id="mph:MLP_43480"/>
<protein>
    <submittedName>
        <fullName evidence="2">Uncharacterized protein</fullName>
    </submittedName>
</protein>
<gene>
    <name evidence="2" type="ordered locus">MLP_43480</name>
</gene>
<dbReference type="STRING" id="1032480.MLP_43480"/>
<evidence type="ECO:0000313" key="3">
    <source>
        <dbReference type="Proteomes" id="UP000007947"/>
    </source>
</evidence>
<keyword evidence="1" id="KW-0812">Transmembrane</keyword>
<evidence type="ECO:0000256" key="1">
    <source>
        <dbReference type="SAM" id="Phobius"/>
    </source>
</evidence>
<dbReference type="AlphaFoldDB" id="F5XSV4"/>
<reference evidence="2 3" key="1">
    <citation type="submission" date="2011-05" db="EMBL/GenBank/DDBJ databases">
        <title>Whole genome sequence of Microlunatus phosphovorus NM-1.</title>
        <authorList>
            <person name="Hosoyama A."/>
            <person name="Sasaki K."/>
            <person name="Harada T."/>
            <person name="Igarashi R."/>
            <person name="Kawakoshi A."/>
            <person name="Sasagawa M."/>
            <person name="Fukada J."/>
            <person name="Nakamura S."/>
            <person name="Katano Y."/>
            <person name="Hanada S."/>
            <person name="Kamagata Y."/>
            <person name="Nakamura N."/>
            <person name="Yamazaki S."/>
            <person name="Fujita N."/>
        </authorList>
    </citation>
    <scope>NUCLEOTIDE SEQUENCE [LARGE SCALE GENOMIC DNA]</scope>
    <source>
        <strain evidence="3">ATCC 700054 / DSM 10555 / JCM 9379 / NBRC 101784 / NCIMB 13414 / VKM Ac-1990 / NM-1</strain>
    </source>
</reference>
<name>F5XSV4_MICPN</name>
<feature type="transmembrane region" description="Helical" evidence="1">
    <location>
        <begin position="134"/>
        <end position="159"/>
    </location>
</feature>
<sequence>MSEPAPDQAPHMTYAAAMVRPADPTRGWVRLARAGVLGSGSLFLATAGHVAGGGVLPGPGMLVVLGGVLALVSVSMTTRRLRFGLLLGLLTVEQFALHLILQAAGGASACVAVMPGHTMAAPTICGGPASASAVGSWTTGGWLMLVGHGLALLATAWLMSAGERWLWRLVEQTYRRATVRPTRARRTYVGAPPAPLLTPIQLAWVPAVPRGPPVA</sequence>
<organism evidence="2 3">
    <name type="scientific">Microlunatus phosphovorus (strain ATCC 700054 / DSM 10555 / JCM 9379 / NBRC 101784 / NCIMB 13414 / VKM Ac-1990 / NM-1)</name>
    <dbReference type="NCBI Taxonomy" id="1032480"/>
    <lineage>
        <taxon>Bacteria</taxon>
        <taxon>Bacillati</taxon>
        <taxon>Actinomycetota</taxon>
        <taxon>Actinomycetes</taxon>
        <taxon>Propionibacteriales</taxon>
        <taxon>Propionibacteriaceae</taxon>
        <taxon>Microlunatus</taxon>
    </lineage>
</organism>
<accession>F5XSV4</accession>